<accession>A0ABY6GTW2</accession>
<sequence>MSNNASRLDQLAYQLEIAKENELSAKNHRIAIEEEICLLAGVKPEGSLSVNGEYYKVTTVAGFTRSLDTNKWLKVKDRVPAHIANKIIRQKMELDTKQLKNLQDLDPAHYNIVAEAITTKPKKTSVRFQRLEDQ</sequence>
<proteinExistence type="predicted"/>
<keyword evidence="2" id="KW-1185">Reference proteome</keyword>
<dbReference type="RefSeq" id="WP_262598529.1">
    <property type="nucleotide sequence ID" value="NZ_CP103300.1"/>
</dbReference>
<name>A0ABY6GTW2_9GAMM</name>
<evidence type="ECO:0000313" key="1">
    <source>
        <dbReference type="EMBL" id="UYM16222.1"/>
    </source>
</evidence>
<protein>
    <submittedName>
        <fullName evidence="1">Uncharacterized protein</fullName>
    </submittedName>
</protein>
<dbReference type="Proteomes" id="UP001163255">
    <property type="component" value="Chromosome"/>
</dbReference>
<reference evidence="1" key="1">
    <citation type="submission" date="2022-10" db="EMBL/GenBank/DDBJ databases">
        <title>Completed Genome Sequence of two octocoral isolated bacterium, Endozoicomonas euniceicola EF212T and Endozoicomonas gorgoniicola PS125T.</title>
        <authorList>
            <person name="Chiou Y.-J."/>
            <person name="Chen Y.-H."/>
        </authorList>
    </citation>
    <scope>NUCLEOTIDE SEQUENCE</scope>
    <source>
        <strain evidence="1">EF212</strain>
    </source>
</reference>
<dbReference type="InterPro" id="IPR055597">
    <property type="entry name" value="DUF7173"/>
</dbReference>
<evidence type="ECO:0000313" key="2">
    <source>
        <dbReference type="Proteomes" id="UP001163255"/>
    </source>
</evidence>
<gene>
    <name evidence="1" type="ORF">NX720_26070</name>
</gene>
<organism evidence="1 2">
    <name type="scientific">Endozoicomonas euniceicola</name>
    <dbReference type="NCBI Taxonomy" id="1234143"/>
    <lineage>
        <taxon>Bacteria</taxon>
        <taxon>Pseudomonadati</taxon>
        <taxon>Pseudomonadota</taxon>
        <taxon>Gammaproteobacteria</taxon>
        <taxon>Oceanospirillales</taxon>
        <taxon>Endozoicomonadaceae</taxon>
        <taxon>Endozoicomonas</taxon>
    </lineage>
</organism>
<dbReference type="EMBL" id="CP103300">
    <property type="protein sequence ID" value="UYM16222.1"/>
    <property type="molecule type" value="Genomic_DNA"/>
</dbReference>
<dbReference type="Pfam" id="PF23791">
    <property type="entry name" value="DUF7173"/>
    <property type="match status" value="1"/>
</dbReference>